<dbReference type="Proteomes" id="UP000606889">
    <property type="component" value="Unassembled WGS sequence"/>
</dbReference>
<dbReference type="Gene3D" id="1.10.1200.10">
    <property type="entry name" value="ACP-like"/>
    <property type="match status" value="1"/>
</dbReference>
<dbReference type="PANTHER" id="PTHR20863:SF76">
    <property type="entry name" value="CARRIER DOMAIN-CONTAINING PROTEIN"/>
    <property type="match status" value="1"/>
</dbReference>
<evidence type="ECO:0000313" key="9">
    <source>
        <dbReference type="EMBL" id="MBC5649094.1"/>
    </source>
</evidence>
<name>A0ABR7EH84_9FIRM</name>
<evidence type="ECO:0000256" key="1">
    <source>
        <dbReference type="ARBA" id="ARBA00022450"/>
    </source>
</evidence>
<dbReference type="EMBL" id="JACOON010000006">
    <property type="protein sequence ID" value="MBC5649094.1"/>
    <property type="molecule type" value="Genomic_DNA"/>
</dbReference>
<keyword evidence="6 7" id="KW-0275">Fatty acid biosynthesis</keyword>
<evidence type="ECO:0000256" key="6">
    <source>
        <dbReference type="ARBA" id="ARBA00023160"/>
    </source>
</evidence>
<evidence type="ECO:0000256" key="7">
    <source>
        <dbReference type="HAMAP-Rule" id="MF_01217"/>
    </source>
</evidence>
<feature type="modified residue" description="O-(pantetheine 4'-phosphoryl)serine" evidence="7">
    <location>
        <position position="36"/>
    </location>
</feature>
<dbReference type="InterPro" id="IPR036736">
    <property type="entry name" value="ACP-like_sf"/>
</dbReference>
<comment type="caution">
    <text evidence="9">The sequence shown here is derived from an EMBL/GenBank/DDBJ whole genome shotgun (WGS) entry which is preliminary data.</text>
</comment>
<comment type="similarity">
    <text evidence="7">Belongs to the acyl carrier protein (ACP) family.</text>
</comment>
<proteinExistence type="inferred from homology"/>
<accession>A0ABR7EH84</accession>
<comment type="PTM">
    <text evidence="7">4'-phosphopantetheine is transferred from CoA to a specific serine of apo-ACP by AcpS. This modification is essential for activity because fatty acids are bound in thioester linkage to the sulfhydryl of the prosthetic group.</text>
</comment>
<keyword evidence="1 7" id="KW-0596">Phosphopantetheine</keyword>
<keyword evidence="3 7" id="KW-0597">Phosphoprotein</keyword>
<dbReference type="PANTHER" id="PTHR20863">
    <property type="entry name" value="ACYL CARRIER PROTEIN"/>
    <property type="match status" value="1"/>
</dbReference>
<dbReference type="RefSeq" id="WP_186858534.1">
    <property type="nucleotide sequence ID" value="NZ_JACOON010000006.1"/>
</dbReference>
<feature type="domain" description="Carrier" evidence="8">
    <location>
        <begin position="1"/>
        <end position="76"/>
    </location>
</feature>
<dbReference type="InterPro" id="IPR009081">
    <property type="entry name" value="PP-bd_ACP"/>
</dbReference>
<keyword evidence="5 7" id="KW-0443">Lipid metabolism</keyword>
<reference evidence="9 10" key="1">
    <citation type="submission" date="2020-08" db="EMBL/GenBank/DDBJ databases">
        <title>Genome public.</title>
        <authorList>
            <person name="Liu C."/>
            <person name="Sun Q."/>
        </authorList>
    </citation>
    <scope>NUCLEOTIDE SEQUENCE [LARGE SCALE GENOMIC DNA]</scope>
    <source>
        <strain evidence="9 10">NSJ-35</strain>
    </source>
</reference>
<keyword evidence="10" id="KW-1185">Reference proteome</keyword>
<dbReference type="InterPro" id="IPR003231">
    <property type="entry name" value="ACP"/>
</dbReference>
<evidence type="ECO:0000313" key="10">
    <source>
        <dbReference type="Proteomes" id="UP000606889"/>
    </source>
</evidence>
<gene>
    <name evidence="7" type="primary">acpP</name>
    <name evidence="9" type="ORF">H8S18_12160</name>
</gene>
<protein>
    <recommendedName>
        <fullName evidence="7">Acyl carrier protein</fullName>
        <shortName evidence="7">ACP</shortName>
    </recommendedName>
</protein>
<evidence type="ECO:0000256" key="5">
    <source>
        <dbReference type="ARBA" id="ARBA00023098"/>
    </source>
</evidence>
<evidence type="ECO:0000256" key="2">
    <source>
        <dbReference type="ARBA" id="ARBA00022516"/>
    </source>
</evidence>
<keyword evidence="2 7" id="KW-0444">Lipid biosynthesis</keyword>
<keyword evidence="7" id="KW-0963">Cytoplasm</keyword>
<evidence type="ECO:0000259" key="8">
    <source>
        <dbReference type="PROSITE" id="PS50075"/>
    </source>
</evidence>
<comment type="subcellular location">
    <subcellularLocation>
        <location evidence="7">Cytoplasm</location>
    </subcellularLocation>
</comment>
<sequence length="86" mass="9898">MVELEKVQQLLAMACPKEIEEITPDKHLISDLEMDSFGLMEVVMAFEDEFGIEIPDRDLRLLDTVEDVLLYLEDKTETGHMPVQAF</sequence>
<evidence type="ECO:0000256" key="3">
    <source>
        <dbReference type="ARBA" id="ARBA00022553"/>
    </source>
</evidence>
<comment type="pathway">
    <text evidence="7">Lipid metabolism; fatty acid biosynthesis.</text>
</comment>
<dbReference type="HAMAP" id="MF_01217">
    <property type="entry name" value="Acyl_carrier"/>
    <property type="match status" value="1"/>
</dbReference>
<keyword evidence="4 7" id="KW-0276">Fatty acid metabolism</keyword>
<organism evidence="9 10">
    <name type="scientific">Christensenella tenuis</name>
    <dbReference type="NCBI Taxonomy" id="2763033"/>
    <lineage>
        <taxon>Bacteria</taxon>
        <taxon>Bacillati</taxon>
        <taxon>Bacillota</taxon>
        <taxon>Clostridia</taxon>
        <taxon>Christensenellales</taxon>
        <taxon>Christensenellaceae</taxon>
        <taxon>Christensenella</taxon>
    </lineage>
</organism>
<dbReference type="PROSITE" id="PS50075">
    <property type="entry name" value="CARRIER"/>
    <property type="match status" value="1"/>
</dbReference>
<dbReference type="SUPFAM" id="SSF47336">
    <property type="entry name" value="ACP-like"/>
    <property type="match status" value="1"/>
</dbReference>
<evidence type="ECO:0000256" key="4">
    <source>
        <dbReference type="ARBA" id="ARBA00022832"/>
    </source>
</evidence>
<comment type="function">
    <text evidence="7">Carrier of the growing fatty acid chain in fatty acid biosynthesis.</text>
</comment>
<dbReference type="Pfam" id="PF00550">
    <property type="entry name" value="PP-binding"/>
    <property type="match status" value="1"/>
</dbReference>